<feature type="region of interest" description="Disordered" evidence="1">
    <location>
        <begin position="1"/>
        <end position="31"/>
    </location>
</feature>
<feature type="compositionally biased region" description="Polar residues" evidence="1">
    <location>
        <begin position="478"/>
        <end position="490"/>
    </location>
</feature>
<proteinExistence type="predicted"/>
<evidence type="ECO:0000313" key="3">
    <source>
        <dbReference type="Proteomes" id="UP000224006"/>
    </source>
</evidence>
<comment type="caution">
    <text evidence="2">The sequence shown here is derived from an EMBL/GenBank/DDBJ whole genome shotgun (WGS) entry which is preliminary data.</text>
</comment>
<feature type="region of interest" description="Disordered" evidence="1">
    <location>
        <begin position="102"/>
        <end position="174"/>
    </location>
</feature>
<dbReference type="Proteomes" id="UP000224006">
    <property type="component" value="Unassembled WGS sequence"/>
</dbReference>
<feature type="compositionally biased region" description="Basic residues" evidence="1">
    <location>
        <begin position="711"/>
        <end position="721"/>
    </location>
</feature>
<feature type="region of interest" description="Disordered" evidence="1">
    <location>
        <begin position="425"/>
        <end position="519"/>
    </location>
</feature>
<feature type="compositionally biased region" description="Basic and acidic residues" evidence="1">
    <location>
        <begin position="722"/>
        <end position="731"/>
    </location>
</feature>
<feature type="region of interest" description="Disordered" evidence="1">
    <location>
        <begin position="193"/>
        <end position="306"/>
    </location>
</feature>
<feature type="compositionally biased region" description="Low complexity" evidence="1">
    <location>
        <begin position="642"/>
        <end position="657"/>
    </location>
</feature>
<feature type="compositionally biased region" description="Basic and acidic residues" evidence="1">
    <location>
        <begin position="880"/>
        <end position="894"/>
    </location>
</feature>
<dbReference type="AlphaFoldDB" id="A0A2A9MD68"/>
<feature type="compositionally biased region" description="Low complexity" evidence="1">
    <location>
        <begin position="254"/>
        <end position="264"/>
    </location>
</feature>
<feature type="compositionally biased region" description="Basic and acidic residues" evidence="1">
    <location>
        <begin position="856"/>
        <end position="873"/>
    </location>
</feature>
<evidence type="ECO:0008006" key="4">
    <source>
        <dbReference type="Google" id="ProtNLM"/>
    </source>
</evidence>
<dbReference type="RefSeq" id="XP_029217905.1">
    <property type="nucleotide sequence ID" value="XM_029365421.1"/>
</dbReference>
<sequence>MTRAEAPPEGQLTTQVPAVRPPPELGKEGVGHFPMDDCSYRETVFGGSSGCASVGSTSGCQTSAGSSEHGSPKKTCAARREKEAIPPLTDVELPSRIVCLQTRETVNEGHPSADVAASSGDGEPGSSHTRHRSNGVEERTTEGHTSALCEGSKRGSNSDAHLEGGEDVRSGDSASLPLLAPAFSLSGGSSLCIVSAPIKNPDEDNSLPERVLSPRTGGTIASSVPMPRLTPSPSPSSSRVTTNCAERKQGPCLSSSSSEPASFHSHPRHVPSRSPPEPVVTRLSGSAASSPRVHNGSDRVSFDRRSSLASTPQLLAGQKGLAEGPGYSLSVSARLPSPPTRRSAPLASRTENEAVDVLQKLQQKDIQYVNESHQKQLTADAKDSIGAWIKSLSNEDFNVLFYYVQKLSRPACGLSVETDAEETAAAVRTAAAPPPRSPSTEGGSLQGSRGPLHYHSPDTRSERSVSPPEDMRFPLSSRARNSGESLTSSRPAGLRSTVESSGPPAPPSVLPNTSSSMQVLPTRTQLAGRDELELTEEELYETRKSDFCRREAARYGGHVSCLACGCAVCSCSKFCEGHPSWVSTLLVTAPPSTLGWARELERQLYEANTNPPAAAPAKAKAGGGSQGLQKFERETGHRYQSRRSSISSTGSAATTSRNGNAGEVQADVSSAPCRSALRQATADPWSSCRGWGRHFDTSKARLAQEAAAHGSLRRTSRSIRSVRKDDGRNGEDAGFSSWEEETVDSFSVARQTNGAPRRCTQLPGDLARVSASGSASFQEPAMLTRFAAAARKRRAGVPLALSSQDGAAQFAAASVAEFTTSSGVPLRSRMTQHNSSPSHSGLSVLRGGRTVPSFESHNRAGEHSEEIAEDHGLRQGKRLRSGETTEGEHADIKRPRVTSPLRKNKLVAASRDEQVHGGDLQQPDTAALSNGVGSNQPCEGARSEEKNALPLAFSPSATGKEGKPQRSARATSGPPKRQFRVHQLIPEPQEKEGLLCNPTPAQFNKYPKARGVWFDPHRNLVRTCWKEKGKAKTVGFPVAKFGLDEARFLAVQFHMCKCPEDPVPSDLQARLLQTPRQEFESR</sequence>
<feature type="region of interest" description="Disordered" evidence="1">
    <location>
        <begin position="827"/>
        <end position="978"/>
    </location>
</feature>
<name>A0A2A9MD68_BESBE</name>
<dbReference type="GeneID" id="40311974"/>
<feature type="compositionally biased region" description="Polar residues" evidence="1">
    <location>
        <begin position="827"/>
        <end position="841"/>
    </location>
</feature>
<feature type="region of interest" description="Disordered" evidence="1">
    <location>
        <begin position="51"/>
        <end position="89"/>
    </location>
</feature>
<feature type="compositionally biased region" description="Basic and acidic residues" evidence="1">
    <location>
        <begin position="160"/>
        <end position="170"/>
    </location>
</feature>
<feature type="compositionally biased region" description="Polar residues" evidence="1">
    <location>
        <begin position="510"/>
        <end position="519"/>
    </location>
</feature>
<dbReference type="VEuPathDB" id="ToxoDB:BESB_070480"/>
<keyword evidence="3" id="KW-1185">Reference proteome</keyword>
<feature type="region of interest" description="Disordered" evidence="1">
    <location>
        <begin position="327"/>
        <end position="351"/>
    </location>
</feature>
<feature type="compositionally biased region" description="Basic and acidic residues" evidence="1">
    <location>
        <begin position="295"/>
        <end position="306"/>
    </location>
</feature>
<dbReference type="EMBL" id="NWUJ01000007">
    <property type="protein sequence ID" value="PFH33896.1"/>
    <property type="molecule type" value="Genomic_DNA"/>
</dbReference>
<reference evidence="2 3" key="1">
    <citation type="submission" date="2017-09" db="EMBL/GenBank/DDBJ databases">
        <title>Genome sequencing of Besnoitia besnoiti strain Bb-Ger1.</title>
        <authorList>
            <person name="Schares G."/>
            <person name="Venepally P."/>
            <person name="Lorenzi H.A."/>
        </authorList>
    </citation>
    <scope>NUCLEOTIDE SEQUENCE [LARGE SCALE GENOMIC DNA]</scope>
    <source>
        <strain evidence="2 3">Bb-Ger1</strain>
    </source>
</reference>
<evidence type="ECO:0000313" key="2">
    <source>
        <dbReference type="EMBL" id="PFH33896.1"/>
    </source>
</evidence>
<evidence type="ECO:0000256" key="1">
    <source>
        <dbReference type="SAM" id="MobiDB-lite"/>
    </source>
</evidence>
<dbReference type="KEGG" id="bbes:BESB_070480"/>
<feature type="compositionally biased region" description="Polar residues" evidence="1">
    <location>
        <begin position="922"/>
        <end position="937"/>
    </location>
</feature>
<dbReference type="OrthoDB" id="330787at2759"/>
<dbReference type="Gene3D" id="1.20.5.2050">
    <property type="match status" value="1"/>
</dbReference>
<organism evidence="2 3">
    <name type="scientific">Besnoitia besnoiti</name>
    <name type="common">Apicomplexan protozoan</name>
    <dbReference type="NCBI Taxonomy" id="94643"/>
    <lineage>
        <taxon>Eukaryota</taxon>
        <taxon>Sar</taxon>
        <taxon>Alveolata</taxon>
        <taxon>Apicomplexa</taxon>
        <taxon>Conoidasida</taxon>
        <taxon>Coccidia</taxon>
        <taxon>Eucoccidiorida</taxon>
        <taxon>Eimeriorina</taxon>
        <taxon>Sarcocystidae</taxon>
        <taxon>Besnoitia</taxon>
    </lineage>
</organism>
<feature type="compositionally biased region" description="Polar residues" evidence="1">
    <location>
        <begin position="51"/>
        <end position="69"/>
    </location>
</feature>
<feature type="region of interest" description="Disordered" evidence="1">
    <location>
        <begin position="633"/>
        <end position="668"/>
    </location>
</feature>
<feature type="region of interest" description="Disordered" evidence="1">
    <location>
        <begin position="706"/>
        <end position="737"/>
    </location>
</feature>
<protein>
    <recommendedName>
        <fullName evidence="4">AP2 domain transcription factor AP2XI-1</fullName>
    </recommendedName>
</protein>
<gene>
    <name evidence="2" type="ORF">BESB_070480</name>
</gene>
<accession>A0A2A9MD68</accession>